<proteinExistence type="predicted"/>
<feature type="transmembrane region" description="Helical" evidence="4">
    <location>
        <begin position="66"/>
        <end position="84"/>
    </location>
</feature>
<keyword evidence="1" id="KW-0808">Transferase</keyword>
<feature type="domain" description="Histidine kinase" evidence="5">
    <location>
        <begin position="312"/>
        <end position="414"/>
    </location>
</feature>
<reference evidence="7 8" key="1">
    <citation type="submission" date="2020-07" db="EMBL/GenBank/DDBJ databases">
        <authorList>
            <person name="Maaloum M."/>
        </authorList>
    </citation>
    <scope>NUCLEOTIDE SEQUENCE [LARGE SCALE GENOMIC DNA]</scope>
    <source>
        <strain evidence="7 8">GCS-AN-3</strain>
    </source>
</reference>
<dbReference type="SMART" id="SM00387">
    <property type="entry name" value="HATPase_c"/>
    <property type="match status" value="1"/>
</dbReference>
<dbReference type="GO" id="GO:0016301">
    <property type="term" value="F:kinase activity"/>
    <property type="evidence" value="ECO:0007669"/>
    <property type="project" value="UniProtKB-KW"/>
</dbReference>
<comment type="caution">
    <text evidence="7">The sequence shown here is derived from an EMBL/GenBank/DDBJ whole genome shotgun (WGS) entry which is preliminary data.</text>
</comment>
<keyword evidence="4" id="KW-0472">Membrane</keyword>
<dbReference type="SUPFAM" id="SSF55874">
    <property type="entry name" value="ATPase domain of HSP90 chaperone/DNA topoisomerase II/histidine kinase"/>
    <property type="match status" value="1"/>
</dbReference>
<feature type="transmembrane region" description="Helical" evidence="4">
    <location>
        <begin position="34"/>
        <end position="54"/>
    </location>
</feature>
<keyword evidence="4" id="KW-0812">Transmembrane</keyword>
<dbReference type="InterPro" id="IPR050482">
    <property type="entry name" value="Sensor_HK_TwoCompSys"/>
</dbReference>
<feature type="transmembrane region" description="Helical" evidence="4">
    <location>
        <begin position="6"/>
        <end position="22"/>
    </location>
</feature>
<keyword evidence="4" id="KW-1133">Transmembrane helix</keyword>
<evidence type="ECO:0000313" key="7">
    <source>
        <dbReference type="EMBL" id="NZA03481.1"/>
    </source>
</evidence>
<dbReference type="InterPro" id="IPR036890">
    <property type="entry name" value="HATPase_C_sf"/>
</dbReference>
<dbReference type="Gene3D" id="3.30.565.10">
    <property type="entry name" value="Histidine kinase-like ATPase, C-terminal domain"/>
    <property type="match status" value="1"/>
</dbReference>
<dbReference type="PROSITE" id="PS50109">
    <property type="entry name" value="HIS_KIN"/>
    <property type="match status" value="1"/>
</dbReference>
<evidence type="ECO:0000259" key="5">
    <source>
        <dbReference type="PROSITE" id="PS50109"/>
    </source>
</evidence>
<evidence type="ECO:0000313" key="8">
    <source>
        <dbReference type="Proteomes" id="UP000589716"/>
    </source>
</evidence>
<keyword evidence="3" id="KW-0902">Two-component regulatory system</keyword>
<gene>
    <name evidence="6" type="ORF">H0I39_18815</name>
    <name evidence="7" type="ORF">H0I39_20695</name>
</gene>
<dbReference type="InterPro" id="IPR003594">
    <property type="entry name" value="HATPase_dom"/>
</dbReference>
<dbReference type="Pfam" id="PF02518">
    <property type="entry name" value="HATPase_c"/>
    <property type="match status" value="1"/>
</dbReference>
<sequence length="427" mass="45700">MSIMWPVLLLSLGLAGYALLGWRQRGDTRDLRYGLALLAWSALLAAGELGRLGAPDEVVRAATRGSYQLTILAVSAFLMAWVRGLGWGDKVLMASQAALGLFLAPLQAAALPAGWGQAWFWVNALGITALVLRLAHAIWRRTDAESWMVLLVAVLGLGVVLTDLRQAADGPALVSVSHYFFAVALFVLWLALTQRVGNSRRSIGEGGSSAHQVQRQLAQDLHDGVGSQLTTLISALDAGSPEQRATAATLQQCLLELKLLVDGINEEGSVVSHLASLRYRMQPLLAAAGMDLQWRLVDEEQLERAQGPAARQVLRVAQEALANAVRHSGADTVVLSCCHMNSADALLLEIADNGKGMAYERYARTASSGEPHRASHGKGLSGMVLRASQMHGQLSVESAPGEGTRVRLQVPMAALIQPTAERRRAPA</sequence>
<dbReference type="CDD" id="cd16917">
    <property type="entry name" value="HATPase_UhpB-NarQ-NarX-like"/>
    <property type="match status" value="1"/>
</dbReference>
<evidence type="ECO:0000256" key="3">
    <source>
        <dbReference type="ARBA" id="ARBA00023012"/>
    </source>
</evidence>
<feature type="transmembrane region" description="Helical" evidence="4">
    <location>
        <begin position="147"/>
        <end position="164"/>
    </location>
</feature>
<feature type="transmembrane region" description="Helical" evidence="4">
    <location>
        <begin position="118"/>
        <end position="135"/>
    </location>
</feature>
<dbReference type="EMBL" id="JACCKX010000003">
    <property type="protein sequence ID" value="NZA03481.1"/>
    <property type="molecule type" value="Genomic_DNA"/>
</dbReference>
<keyword evidence="2" id="KW-0418">Kinase</keyword>
<dbReference type="EMBL" id="JACCKX010000001">
    <property type="protein sequence ID" value="NZA03258.1"/>
    <property type="molecule type" value="Genomic_DNA"/>
</dbReference>
<dbReference type="RefSeq" id="WP_180551506.1">
    <property type="nucleotide sequence ID" value="NZ_JACCKX010000001.1"/>
</dbReference>
<protein>
    <recommendedName>
        <fullName evidence="5">Histidine kinase domain-containing protein</fullName>
    </recommendedName>
</protein>
<feature type="transmembrane region" description="Helical" evidence="4">
    <location>
        <begin position="91"/>
        <end position="112"/>
    </location>
</feature>
<evidence type="ECO:0000313" key="6">
    <source>
        <dbReference type="EMBL" id="NZA03258.1"/>
    </source>
</evidence>
<dbReference type="PANTHER" id="PTHR24421:SF58">
    <property type="entry name" value="SIGNAL TRANSDUCTION HISTIDINE-PROTEIN KINASE_PHOSPHATASE UHPB"/>
    <property type="match status" value="1"/>
</dbReference>
<keyword evidence="8" id="KW-1185">Reference proteome</keyword>
<evidence type="ECO:0000256" key="1">
    <source>
        <dbReference type="ARBA" id="ARBA00022679"/>
    </source>
</evidence>
<dbReference type="PANTHER" id="PTHR24421">
    <property type="entry name" value="NITRATE/NITRITE SENSOR PROTEIN NARX-RELATED"/>
    <property type="match status" value="1"/>
</dbReference>
<dbReference type="Proteomes" id="UP000589716">
    <property type="component" value="Unassembled WGS sequence"/>
</dbReference>
<evidence type="ECO:0000256" key="4">
    <source>
        <dbReference type="SAM" id="Phobius"/>
    </source>
</evidence>
<name>A0A853IZX7_9BURK</name>
<accession>A0A853IZX7</accession>
<feature type="transmembrane region" description="Helical" evidence="4">
    <location>
        <begin position="170"/>
        <end position="192"/>
    </location>
</feature>
<dbReference type="AlphaFoldDB" id="A0A853IZX7"/>
<dbReference type="InterPro" id="IPR005467">
    <property type="entry name" value="His_kinase_dom"/>
</dbReference>
<evidence type="ECO:0000256" key="2">
    <source>
        <dbReference type="ARBA" id="ARBA00022777"/>
    </source>
</evidence>
<dbReference type="GO" id="GO:0000160">
    <property type="term" value="P:phosphorelay signal transduction system"/>
    <property type="evidence" value="ECO:0007669"/>
    <property type="project" value="UniProtKB-KW"/>
</dbReference>
<organism evidence="7 8">
    <name type="scientific">Ottowia beijingensis</name>
    <dbReference type="NCBI Taxonomy" id="1207057"/>
    <lineage>
        <taxon>Bacteria</taxon>
        <taxon>Pseudomonadati</taxon>
        <taxon>Pseudomonadota</taxon>
        <taxon>Betaproteobacteria</taxon>
        <taxon>Burkholderiales</taxon>
        <taxon>Comamonadaceae</taxon>
        <taxon>Ottowia</taxon>
    </lineage>
</organism>